<dbReference type="STRING" id="576137.A0A1L7WZA8"/>
<reference evidence="4 5" key="1">
    <citation type="submission" date="2016-03" db="EMBL/GenBank/DDBJ databases">
        <authorList>
            <person name="Ploux O."/>
        </authorList>
    </citation>
    <scope>NUCLEOTIDE SEQUENCE [LARGE SCALE GENOMIC DNA]</scope>
    <source>
        <strain evidence="4 5">UAMH 11012</strain>
    </source>
</reference>
<feature type="compositionally biased region" description="Low complexity" evidence="1">
    <location>
        <begin position="375"/>
        <end position="407"/>
    </location>
</feature>
<dbReference type="PANTHER" id="PTHR43662">
    <property type="match status" value="1"/>
</dbReference>
<dbReference type="InterPro" id="IPR002889">
    <property type="entry name" value="WSC_carb-bd"/>
</dbReference>
<dbReference type="EMBL" id="FJOG01000011">
    <property type="protein sequence ID" value="CZR58102.1"/>
    <property type="molecule type" value="Genomic_DNA"/>
</dbReference>
<feature type="domain" description="WSC" evidence="3">
    <location>
        <begin position="506"/>
        <end position="600"/>
    </location>
</feature>
<sequence length="623" mass="64749">MRFTTSSASAILAFSASAAAYSATGRTFAVNHFYGKGPLMMGRVDPIVSPGGPSGHVHAIQGGNAFGITMTDTQALEQSTCTSSLVKNDKSNYWTPSLWFQDPVTKELEPVEMFYMNVYYFFEATTDKITAFQPGHRMVVGNPSLRTPPASGGKSILDLSDGTPQPVQFTCPRSSTASPLYPTDSDGLHGVGIQDPGNKGAGVGFPDQNCDGYASPLRADVHFPSCYNPAAGLDNYKTNMEFPTNGNCPSGWIHTPHLFYEVYWNTPEFASRWTPGQGTQPFLLSNGDPTGYSLHGDFISGWDVDTLQQIIDNCDAGDSGMDKCPGLIGGLNDPSTSCNINDPINEVITGVMSALPGNNPVTGWGVNVGSGGSGTTASMSSSPTSSNVASSQAASSQAPASSQKATSAKEVSTASSSASFAAGVPVSSTGAKNIQTPGSTSTAADIATTPAESHPTTLVTQVATTSTGSGDTVVTSYVSETTVVWTTVTATGAAPTSTGGSSVASGWSYYGCYQDTRDRVLTGIKLANVGQGEVTNTKCVDYCSARGFSMAGTEYGGQCFCGDELSGSSALTETSCDMPCEGDGTQTCGGGLALSVYTKNSTASHGRRSTRHMHRHLNREISS</sequence>
<dbReference type="AlphaFoldDB" id="A0A1L7WZA8"/>
<keyword evidence="5" id="KW-1185">Reference proteome</keyword>
<evidence type="ECO:0000259" key="3">
    <source>
        <dbReference type="PROSITE" id="PS51212"/>
    </source>
</evidence>
<feature type="chain" id="PRO_5012656866" evidence="2">
    <location>
        <begin position="21"/>
        <end position="623"/>
    </location>
</feature>
<feature type="compositionally biased region" description="Polar residues" evidence="1">
    <location>
        <begin position="429"/>
        <end position="443"/>
    </location>
</feature>
<organism evidence="4 5">
    <name type="scientific">Phialocephala subalpina</name>
    <dbReference type="NCBI Taxonomy" id="576137"/>
    <lineage>
        <taxon>Eukaryota</taxon>
        <taxon>Fungi</taxon>
        <taxon>Dikarya</taxon>
        <taxon>Ascomycota</taxon>
        <taxon>Pezizomycotina</taxon>
        <taxon>Leotiomycetes</taxon>
        <taxon>Helotiales</taxon>
        <taxon>Mollisiaceae</taxon>
        <taxon>Phialocephala</taxon>
        <taxon>Phialocephala fortinii species complex</taxon>
    </lineage>
</organism>
<feature type="region of interest" description="Disordered" evidence="1">
    <location>
        <begin position="602"/>
        <end position="623"/>
    </location>
</feature>
<dbReference type="InterPro" id="IPR018535">
    <property type="entry name" value="DUF1996"/>
</dbReference>
<dbReference type="PANTHER" id="PTHR43662:SF11">
    <property type="entry name" value="WSC DOMAIN-CONTAINING PROTEIN"/>
    <property type="match status" value="1"/>
</dbReference>
<accession>A0A1L7WZA8</accession>
<dbReference type="Pfam" id="PF09362">
    <property type="entry name" value="DUF1996"/>
    <property type="match status" value="1"/>
</dbReference>
<dbReference type="SMART" id="SM00321">
    <property type="entry name" value="WSC"/>
    <property type="match status" value="1"/>
</dbReference>
<feature type="signal peptide" evidence="2">
    <location>
        <begin position="1"/>
        <end position="20"/>
    </location>
</feature>
<dbReference type="Pfam" id="PF01822">
    <property type="entry name" value="WSC"/>
    <property type="match status" value="1"/>
</dbReference>
<gene>
    <name evidence="4" type="ORF">PAC_07992</name>
</gene>
<dbReference type="OrthoDB" id="74764at2759"/>
<evidence type="ECO:0000256" key="2">
    <source>
        <dbReference type="SAM" id="SignalP"/>
    </source>
</evidence>
<protein>
    <submittedName>
        <fullName evidence="4">Related to glyoxal oxidase</fullName>
    </submittedName>
</protein>
<name>A0A1L7WZA8_9HELO</name>
<dbReference type="PROSITE" id="PS51212">
    <property type="entry name" value="WSC"/>
    <property type="match status" value="1"/>
</dbReference>
<evidence type="ECO:0000256" key="1">
    <source>
        <dbReference type="SAM" id="MobiDB-lite"/>
    </source>
</evidence>
<evidence type="ECO:0000313" key="4">
    <source>
        <dbReference type="EMBL" id="CZR58102.1"/>
    </source>
</evidence>
<dbReference type="Proteomes" id="UP000184330">
    <property type="component" value="Unassembled WGS sequence"/>
</dbReference>
<proteinExistence type="predicted"/>
<feature type="region of interest" description="Disordered" evidence="1">
    <location>
        <begin position="372"/>
        <end position="407"/>
    </location>
</feature>
<feature type="compositionally biased region" description="Basic residues" evidence="1">
    <location>
        <begin position="605"/>
        <end position="617"/>
    </location>
</feature>
<evidence type="ECO:0000313" key="5">
    <source>
        <dbReference type="Proteomes" id="UP000184330"/>
    </source>
</evidence>
<feature type="region of interest" description="Disordered" evidence="1">
    <location>
        <begin position="422"/>
        <end position="444"/>
    </location>
</feature>
<keyword evidence="2" id="KW-0732">Signal</keyword>